<dbReference type="Pfam" id="PF13385">
    <property type="entry name" value="Laminin_G_3"/>
    <property type="match status" value="1"/>
</dbReference>
<evidence type="ECO:0000313" key="8">
    <source>
        <dbReference type="EMBL" id="MFC7600953.1"/>
    </source>
</evidence>
<name>A0ABW2SXC2_9ACTN</name>
<dbReference type="Proteomes" id="UP001596514">
    <property type="component" value="Unassembled WGS sequence"/>
</dbReference>
<dbReference type="InterPro" id="IPR029476">
    <property type="entry name" value="DNase_NucA_NucB"/>
</dbReference>
<keyword evidence="9" id="KW-1185">Reference proteome</keyword>
<dbReference type="EMBL" id="JBHTEE010000001">
    <property type="protein sequence ID" value="MFC7600953.1"/>
    <property type="molecule type" value="Genomic_DNA"/>
</dbReference>
<reference evidence="9" key="1">
    <citation type="journal article" date="2019" name="Int. J. Syst. Evol. Microbiol.">
        <title>The Global Catalogue of Microorganisms (GCM) 10K type strain sequencing project: providing services to taxonomists for standard genome sequencing and annotation.</title>
        <authorList>
            <consortium name="The Broad Institute Genomics Platform"/>
            <consortium name="The Broad Institute Genome Sequencing Center for Infectious Disease"/>
            <person name="Wu L."/>
            <person name="Ma J."/>
        </authorList>
    </citation>
    <scope>NUCLEOTIDE SEQUENCE [LARGE SCALE GENOMIC DNA]</scope>
    <source>
        <strain evidence="9">JCM 10083</strain>
    </source>
</reference>
<feature type="region of interest" description="Disordered" evidence="5">
    <location>
        <begin position="575"/>
        <end position="601"/>
    </location>
</feature>
<dbReference type="InterPro" id="IPR055372">
    <property type="entry name" value="CBM96"/>
</dbReference>
<evidence type="ECO:0000256" key="4">
    <source>
        <dbReference type="ARBA" id="ARBA00023157"/>
    </source>
</evidence>
<evidence type="ECO:0000256" key="6">
    <source>
        <dbReference type="SAM" id="SignalP"/>
    </source>
</evidence>
<comment type="caution">
    <text evidence="8">The sequence shown here is derived from an EMBL/GenBank/DDBJ whole genome shotgun (WGS) entry which is preliminary data.</text>
</comment>
<dbReference type="Pfam" id="PF24517">
    <property type="entry name" value="CBM96"/>
    <property type="match status" value="2"/>
</dbReference>
<evidence type="ECO:0000256" key="2">
    <source>
        <dbReference type="ARBA" id="ARBA00022525"/>
    </source>
</evidence>
<feature type="signal peptide" evidence="6">
    <location>
        <begin position="1"/>
        <end position="37"/>
    </location>
</feature>
<dbReference type="SMART" id="SM00560">
    <property type="entry name" value="LamGL"/>
    <property type="match status" value="1"/>
</dbReference>
<feature type="compositionally biased region" description="Low complexity" evidence="5">
    <location>
        <begin position="576"/>
        <end position="588"/>
    </location>
</feature>
<evidence type="ECO:0000313" key="9">
    <source>
        <dbReference type="Proteomes" id="UP001596514"/>
    </source>
</evidence>
<dbReference type="Gene3D" id="2.60.120.200">
    <property type="match status" value="2"/>
</dbReference>
<dbReference type="NCBIfam" id="NF033679">
    <property type="entry name" value="DNRLRE_dom"/>
    <property type="match status" value="2"/>
</dbReference>
<feature type="compositionally biased region" description="Low complexity" evidence="5">
    <location>
        <begin position="48"/>
        <end position="60"/>
    </location>
</feature>
<feature type="chain" id="PRO_5047501564" evidence="6">
    <location>
        <begin position="38"/>
        <end position="1905"/>
    </location>
</feature>
<accession>A0ABW2SXC2</accession>
<feature type="compositionally biased region" description="Basic and acidic residues" evidence="5">
    <location>
        <begin position="67"/>
        <end position="80"/>
    </location>
</feature>
<dbReference type="InterPro" id="IPR006558">
    <property type="entry name" value="LamG-like"/>
</dbReference>
<organism evidence="8 9">
    <name type="scientific">Streptosporangium amethystogenes subsp. fukuiense</name>
    <dbReference type="NCBI Taxonomy" id="698418"/>
    <lineage>
        <taxon>Bacteria</taxon>
        <taxon>Bacillati</taxon>
        <taxon>Actinomycetota</taxon>
        <taxon>Actinomycetes</taxon>
        <taxon>Streptosporangiales</taxon>
        <taxon>Streptosporangiaceae</taxon>
        <taxon>Streptosporangium</taxon>
    </lineage>
</organism>
<feature type="domain" description="LamG-like jellyroll fold" evidence="7">
    <location>
        <begin position="1342"/>
        <end position="1471"/>
    </location>
</feature>
<proteinExistence type="predicted"/>
<feature type="region of interest" description="Disordered" evidence="5">
    <location>
        <begin position="851"/>
        <end position="871"/>
    </location>
</feature>
<dbReference type="SUPFAM" id="SSF49899">
    <property type="entry name" value="Concanavalin A-like lectins/glucanases"/>
    <property type="match status" value="1"/>
</dbReference>
<dbReference type="RefSeq" id="WP_343978167.1">
    <property type="nucleotide sequence ID" value="NZ_BAAAGK010000161.1"/>
</dbReference>
<gene>
    <name evidence="8" type="ORF">ACFQVD_12685</name>
</gene>
<evidence type="ECO:0000256" key="5">
    <source>
        <dbReference type="SAM" id="MobiDB-lite"/>
    </source>
</evidence>
<keyword evidence="3 6" id="KW-0732">Signal</keyword>
<keyword evidence="4" id="KW-1015">Disulfide bond</keyword>
<evidence type="ECO:0000259" key="7">
    <source>
        <dbReference type="SMART" id="SM00560"/>
    </source>
</evidence>
<protein>
    <submittedName>
        <fullName evidence="8">DNRLRE domain-containing protein</fullName>
    </submittedName>
</protein>
<sequence>MTTSRTSSGLSRWTCRRAALVAALTLPLSLMSAPAIAQSPAPPPTAPPTTSLPSAPTTPTGKALAQAKKENRRVEVESMRSESTTFYANPDGKTVRMESSAQPIRKRNADGKGFTPIDTTLVKADGAIKPKATLGDLVLSAGRDKTLLKSQVTGAPAAADDATAKISTPSALPEPQLEGNTATYPGAYGKGRDLLVTATATGFRQQIVITERPSGPVSFKMPVALPAGLSFGKNAQGRPIIVGKDGKTLTELRPTLLQDATAADAYAPIDAGKVGKAAISFDDDGKSLVFAPDAVFLADPAVTYPVTMAAVAADWWETHTGAGGLPKQGWDTFVNNADYQDSWDNFTLDRILVGKSDSGTVRWRSYIKFPDIPDEFRGLEVQNADLILWNHLSNDCGTYVGSGITTRRVTSLWDEATMTWNSQPSVTSTGQITEGAAYSPNCTSGAASWAGKEWDLVYSIDEIVQAWSDGASNYGVQLSAGNESDITNWRRYRTDEAGGCRSTPLEECKGQLHPPILTVDFELPPTPVVGALLMSPDETRPTSITELNAWAARGRVSNTLPEPAPATFEEDLAYRSSSDQDVTTSTDDLQVPLPSPEEGVTARWPFSEATGTTAADVSGNNHTATVNNGVTWTPGVSNSALTNAVVASESTTHPEAQTPQPARIAASRQAVAQKSAVEVTDETTATSVTYAQPDGKTFKTEVAAGPVRARQGGAWVPIDTTLTEQGGKLRTKTLAEGAVVELSAGGTDPFVKMTTDGKSYALRWPTPLPKPTVKGSVATYTDAAGVGADLVVTALPAGFRHEVVLRQRPAKPLQLRIGVDDDGLTLTEGKGGRLLLKGKNKKLVAAAGQPIMRDDSGKGRPASAKRGEASTNVVTKDGRTELVVKPDQAFLADAGTTYPVRVASAVTLPLGADVDVSTNDTIDLPAYPDNQYMVAGTMTDALKARVHLQFDTTGLQGSTVTAATLSMNTIDSHNCGAALANGIQVARLTGAWDPDNLYWANKPALTTEDASTNFKGVTQDCATYPDSMDWNVTGIAQDWAAGAANHGLVLKSPGEANINNYRVFTSSEDTDFNLPPKLTITTSGPASQPAVSAPAITPAHTADGVTVTSSLTPQLAATVADSAGGNLTGQFEVEHDPAAAGQGSGQIWTGTSPEVTSGEQAVVTVPAGKLVDGWKIRWRARAVNPAASVSSSWSAWQEVTVDVPDPGTQPTVGALQVNPSQLIDGKLHTASLTPSLLAQVTDPLGGTLRAEFEVEHDPAVPGQGTGQIWSGSADNVTSGTQANVTIPAGELADGWELRWRARAVVGETSSPWSDWQLIRVKLAQPSPGPLAQTAQAVINTDQSFTVAAWLRWDRDGTYTALEQRGTNQAPFQLGNDPERGLIFTFTSADTASPSVEGVFSGVKAPVNEWFHLAAVYTRDSNTATLYLDGRPIGSNTLTFTPWKSSGPLTLGTAMNGSIDEVWVYGRDLIDDEVFALMDGSPTAPLGAVGQKAPSSATALAAGRYDRISPETCWEDHGWRTRTYGLMKNRFSGCMLHSLAVFSGTVSSDDDGIDVDADQEWAGKVMLVAKTFSGKADLDAGATTRDMWFDLYVGHSSWTGIDFFPNDDVPLTIGMAPSRGQTACRDVTTFQGATQKNHLTMDVEDWIEAADETDDGKWSKLATFRFRSDPAHALNSPEKIATCVFKPYVHMTSSFHLPLFEYGTIEEKAQITCDSARYIAERAGGCTLPVLPSIEWRMGANYDLAYKHYWKACYQSADTYPKDSAKTILGCAVDGTQRPPKSNYLWRIDDPSAKNSNARAKARCDSLWPGATWPAQECDEYPFQSSGTRNADNDTHRNFSVCSMPKTQNGEAGKALTRLYNRDRILYGQNFFNRFATKLTSVEPMKDLCFQPIKQSSGFFNDQPKD</sequence>
<keyword evidence="2" id="KW-0964">Secreted</keyword>
<dbReference type="InterPro" id="IPR013320">
    <property type="entry name" value="ConA-like_dom_sf"/>
</dbReference>
<evidence type="ECO:0000256" key="1">
    <source>
        <dbReference type="ARBA" id="ARBA00004613"/>
    </source>
</evidence>
<evidence type="ECO:0000256" key="3">
    <source>
        <dbReference type="ARBA" id="ARBA00022729"/>
    </source>
</evidence>
<comment type="subcellular location">
    <subcellularLocation>
        <location evidence="1">Secreted</location>
    </subcellularLocation>
</comment>
<dbReference type="Pfam" id="PF14040">
    <property type="entry name" value="DNase_NucA_NucB"/>
    <property type="match status" value="1"/>
</dbReference>
<feature type="region of interest" description="Disordered" evidence="5">
    <location>
        <begin position="37"/>
        <end position="112"/>
    </location>
</feature>